<feature type="binding site" evidence="4">
    <location>
        <position position="240"/>
    </location>
    <ligand>
        <name>FAD</name>
        <dbReference type="ChEBI" id="CHEBI:57692"/>
    </ligand>
</feature>
<evidence type="ECO:0000256" key="1">
    <source>
        <dbReference type="ARBA" id="ARBA00022630"/>
    </source>
</evidence>
<evidence type="ECO:0000256" key="3">
    <source>
        <dbReference type="ARBA" id="ARBA00022991"/>
    </source>
</evidence>
<feature type="binding site" evidence="4">
    <location>
        <position position="203"/>
    </location>
    <ligand>
        <name>FAD</name>
        <dbReference type="ChEBI" id="CHEBI:57692"/>
    </ligand>
</feature>
<dbReference type="OrthoDB" id="9772484at2"/>
<evidence type="ECO:0000313" key="7">
    <source>
        <dbReference type="EMBL" id="SDH01763.1"/>
    </source>
</evidence>
<comment type="cofactor">
    <cofactor evidence="4">
        <name>FAD</name>
        <dbReference type="ChEBI" id="CHEBI:57692"/>
    </cofactor>
    <text evidence="4">Binds 1 FAD per subunit.</text>
</comment>
<dbReference type="AlphaFoldDB" id="A0A1G7YZ94"/>
<dbReference type="EMBL" id="FNCC01000014">
    <property type="protein sequence ID" value="SDH01763.1"/>
    <property type="molecule type" value="Genomic_DNA"/>
</dbReference>
<feature type="binding site" evidence="4">
    <location>
        <begin position="243"/>
        <end position="250"/>
    </location>
    <ligand>
        <name>FAD</name>
        <dbReference type="ChEBI" id="CHEBI:57692"/>
    </ligand>
</feature>
<dbReference type="PROSITE" id="PS51645">
    <property type="entry name" value="PHR_CRY_ALPHA_BETA"/>
    <property type="match status" value="1"/>
</dbReference>
<dbReference type="PRINTS" id="PR00147">
    <property type="entry name" value="DNAPHOTLYASE"/>
</dbReference>
<accession>A0A1G7YZ94</accession>
<reference evidence="8" key="1">
    <citation type="submission" date="2016-10" db="EMBL/GenBank/DDBJ databases">
        <authorList>
            <person name="Varghese N."/>
            <person name="Submissions S."/>
        </authorList>
    </citation>
    <scope>NUCLEOTIDE SEQUENCE [LARGE SCALE GENOMIC DNA]</scope>
    <source>
        <strain evidence="8">CGMCC 4.3506</strain>
    </source>
</reference>
<dbReference type="InterPro" id="IPR005101">
    <property type="entry name" value="Cryptochr/Photolyase_FAD-bd"/>
</dbReference>
<dbReference type="Pfam" id="PF00875">
    <property type="entry name" value="DNA_photolyase"/>
    <property type="match status" value="1"/>
</dbReference>
<dbReference type="Pfam" id="PF03441">
    <property type="entry name" value="FAD_binding_7"/>
    <property type="match status" value="1"/>
</dbReference>
<proteinExistence type="inferred from homology"/>
<dbReference type="InterPro" id="IPR036134">
    <property type="entry name" value="Crypto/Photolyase_FAD-like_sf"/>
</dbReference>
<comment type="similarity">
    <text evidence="5">Belongs to the DNA photolyase family.</text>
</comment>
<dbReference type="InterPro" id="IPR002081">
    <property type="entry name" value="Cryptochrome/DNA_photolyase_1"/>
</dbReference>
<evidence type="ECO:0000256" key="2">
    <source>
        <dbReference type="ARBA" id="ARBA00022827"/>
    </source>
</evidence>
<dbReference type="GO" id="GO:0071949">
    <property type="term" value="F:FAD binding"/>
    <property type="evidence" value="ECO:0007669"/>
    <property type="project" value="TreeGrafter"/>
</dbReference>
<feature type="binding site" evidence="4">
    <location>
        <begin position="340"/>
        <end position="342"/>
    </location>
    <ligand>
        <name>FAD</name>
        <dbReference type="ChEBI" id="CHEBI:57692"/>
    </ligand>
</feature>
<protein>
    <submittedName>
        <fullName evidence="7">Deoxyribodipyrimidine photo-lyase</fullName>
    </submittedName>
</protein>
<feature type="binding site" evidence="4">
    <location>
        <begin position="215"/>
        <end position="219"/>
    </location>
    <ligand>
        <name>FAD</name>
        <dbReference type="ChEBI" id="CHEBI:57692"/>
    </ligand>
</feature>
<dbReference type="STRING" id="200378.SAMN05216553_114238"/>
<dbReference type="Proteomes" id="UP000199623">
    <property type="component" value="Unassembled WGS sequence"/>
</dbReference>
<dbReference type="PANTHER" id="PTHR11455:SF9">
    <property type="entry name" value="CRYPTOCHROME CIRCADIAN CLOCK 5 ISOFORM X1"/>
    <property type="match status" value="1"/>
</dbReference>
<keyword evidence="1 4" id="KW-0285">Flavoprotein</keyword>
<keyword evidence="7" id="KW-0456">Lyase</keyword>
<dbReference type="InterPro" id="IPR018394">
    <property type="entry name" value="DNA_photolyase_1_CS_C"/>
</dbReference>
<evidence type="ECO:0000259" key="6">
    <source>
        <dbReference type="PROSITE" id="PS51645"/>
    </source>
</evidence>
<dbReference type="SUPFAM" id="SSF52425">
    <property type="entry name" value="Cryptochrome/photolyase, N-terminal domain"/>
    <property type="match status" value="1"/>
</dbReference>
<dbReference type="GO" id="GO:0003904">
    <property type="term" value="F:deoxyribodipyrimidine photo-lyase activity"/>
    <property type="evidence" value="ECO:0007669"/>
    <property type="project" value="TreeGrafter"/>
</dbReference>
<dbReference type="Gene3D" id="3.40.50.620">
    <property type="entry name" value="HUPs"/>
    <property type="match status" value="1"/>
</dbReference>
<sequence length="415" mass="47570">MVSSEPSVVWFRRDLRTADHPALLEAAERSPRALALFVLDDRLLKPSGKPRIEFLHRCLHALNDDLGGRLAVVHGDPAEVVPRVAREIGAGSVHISADFGPYGRKRDAAVEEALGDIELVRSGSPYAVAPGRVRKADGTPFKVFTPFRNAWLEHGWRQPAETDASTVDWMRFGGGTGIPAVREKLPDALALWEKFRDERLPDYDKTRDRPDLDATSRMSAFLRWGVLHPRTLLRDCEGTYRDELAWREFYADVLWHRPETARQNYDRKFDRMVHDDDLELFEAWKQGRTGFPIVDAGMRQLLREGFMHNRVRMIVASFLVKDLHLPWWWGARHFMEHLVDGDLASNQHNWQWVAGCGTDAAPFFRIFNPATQAKKFDPDGAYVRRYAPDSADLTPIVDHAVERRVALDRYQDVRT</sequence>
<dbReference type="InterPro" id="IPR006050">
    <property type="entry name" value="DNA_photolyase_N"/>
</dbReference>
<keyword evidence="2 4" id="KW-0274">FAD</keyword>
<gene>
    <name evidence="7" type="ORF">SAMN05216553_114238</name>
</gene>
<dbReference type="Gene3D" id="1.25.40.80">
    <property type="match status" value="1"/>
</dbReference>
<keyword evidence="8" id="KW-1185">Reference proteome</keyword>
<dbReference type="PROSITE" id="PS00394">
    <property type="entry name" value="DNA_PHOTOLYASES_1_1"/>
    <property type="match status" value="1"/>
</dbReference>
<organism evidence="7 8">
    <name type="scientific">Lentzea fradiae</name>
    <dbReference type="NCBI Taxonomy" id="200378"/>
    <lineage>
        <taxon>Bacteria</taxon>
        <taxon>Bacillati</taxon>
        <taxon>Actinomycetota</taxon>
        <taxon>Actinomycetes</taxon>
        <taxon>Pseudonocardiales</taxon>
        <taxon>Pseudonocardiaceae</taxon>
        <taxon>Lentzea</taxon>
    </lineage>
</organism>
<dbReference type="GO" id="GO:0006139">
    <property type="term" value="P:nucleobase-containing compound metabolic process"/>
    <property type="evidence" value="ECO:0007669"/>
    <property type="project" value="UniProtKB-ARBA"/>
</dbReference>
<evidence type="ECO:0000256" key="5">
    <source>
        <dbReference type="RuleBase" id="RU004182"/>
    </source>
</evidence>
<dbReference type="InterPro" id="IPR014729">
    <property type="entry name" value="Rossmann-like_a/b/a_fold"/>
</dbReference>
<dbReference type="PANTHER" id="PTHR11455">
    <property type="entry name" value="CRYPTOCHROME"/>
    <property type="match status" value="1"/>
</dbReference>
<dbReference type="Gene3D" id="1.10.579.10">
    <property type="entry name" value="DNA Cyclobutane Dipyrimidine Photolyase, subunit A, domain 3"/>
    <property type="match status" value="1"/>
</dbReference>
<evidence type="ECO:0000256" key="4">
    <source>
        <dbReference type="PIRSR" id="PIRSR602081-1"/>
    </source>
</evidence>
<keyword evidence="3 5" id="KW-0157">Chromophore</keyword>
<name>A0A1G7YZ94_9PSEU</name>
<dbReference type="GO" id="GO:0006950">
    <property type="term" value="P:response to stress"/>
    <property type="evidence" value="ECO:0007669"/>
    <property type="project" value="UniProtKB-ARBA"/>
</dbReference>
<dbReference type="RefSeq" id="WP_090055338.1">
    <property type="nucleotide sequence ID" value="NZ_FNCC01000014.1"/>
</dbReference>
<dbReference type="GO" id="GO:0009416">
    <property type="term" value="P:response to light stimulus"/>
    <property type="evidence" value="ECO:0007669"/>
    <property type="project" value="TreeGrafter"/>
</dbReference>
<dbReference type="SUPFAM" id="SSF48173">
    <property type="entry name" value="Cryptochrome/photolyase FAD-binding domain"/>
    <property type="match status" value="1"/>
</dbReference>
<feature type="domain" description="Photolyase/cryptochrome alpha/beta" evidence="6">
    <location>
        <begin position="5"/>
        <end position="127"/>
    </location>
</feature>
<dbReference type="GO" id="GO:0003677">
    <property type="term" value="F:DNA binding"/>
    <property type="evidence" value="ECO:0007669"/>
    <property type="project" value="TreeGrafter"/>
</dbReference>
<dbReference type="InterPro" id="IPR036155">
    <property type="entry name" value="Crypto/Photolyase_N_sf"/>
</dbReference>
<evidence type="ECO:0000313" key="8">
    <source>
        <dbReference type="Proteomes" id="UP000199623"/>
    </source>
</evidence>